<name>A0ABQ7E9P6_BRACR</name>
<sequence>MLMFRKAIEVAGEIGTQKLGIARSALVCKIWNGDECFFRRCHDRQIRELIHMTETHQLAEDRLSQDVVLWRKSTTEFNDFFLHQRYGSRSVCTDRSQHGVKWFGSHLECHVLRL</sequence>
<proteinExistence type="predicted"/>
<organism evidence="1 2">
    <name type="scientific">Brassica cretica</name>
    <name type="common">Mustard</name>
    <dbReference type="NCBI Taxonomy" id="69181"/>
    <lineage>
        <taxon>Eukaryota</taxon>
        <taxon>Viridiplantae</taxon>
        <taxon>Streptophyta</taxon>
        <taxon>Embryophyta</taxon>
        <taxon>Tracheophyta</taxon>
        <taxon>Spermatophyta</taxon>
        <taxon>Magnoliopsida</taxon>
        <taxon>eudicotyledons</taxon>
        <taxon>Gunneridae</taxon>
        <taxon>Pentapetalae</taxon>
        <taxon>rosids</taxon>
        <taxon>malvids</taxon>
        <taxon>Brassicales</taxon>
        <taxon>Brassicaceae</taxon>
        <taxon>Brassiceae</taxon>
        <taxon>Brassica</taxon>
    </lineage>
</organism>
<evidence type="ECO:0000313" key="2">
    <source>
        <dbReference type="Proteomes" id="UP000266723"/>
    </source>
</evidence>
<comment type="caution">
    <text evidence="1">The sequence shown here is derived from an EMBL/GenBank/DDBJ whole genome shotgun (WGS) entry which is preliminary data.</text>
</comment>
<protein>
    <submittedName>
        <fullName evidence="1">Uncharacterized protein</fullName>
    </submittedName>
</protein>
<reference evidence="1 2" key="1">
    <citation type="journal article" date="2020" name="BMC Genomics">
        <title>Intraspecific diversification of the crop wild relative Brassica cretica Lam. using demographic model selection.</title>
        <authorList>
            <person name="Kioukis A."/>
            <person name="Michalopoulou V.A."/>
            <person name="Briers L."/>
            <person name="Pirintsos S."/>
            <person name="Studholme D.J."/>
            <person name="Pavlidis P."/>
            <person name="Sarris P.F."/>
        </authorList>
    </citation>
    <scope>NUCLEOTIDE SEQUENCE [LARGE SCALE GENOMIC DNA]</scope>
    <source>
        <strain evidence="2">cv. PFS-1207/04</strain>
    </source>
</reference>
<dbReference type="EMBL" id="QGKV02000299">
    <property type="protein sequence ID" value="KAF3593241.1"/>
    <property type="molecule type" value="Genomic_DNA"/>
</dbReference>
<dbReference type="Proteomes" id="UP000266723">
    <property type="component" value="Unassembled WGS sequence"/>
</dbReference>
<gene>
    <name evidence="1" type="ORF">DY000_02024303</name>
</gene>
<keyword evidence="2" id="KW-1185">Reference proteome</keyword>
<accession>A0ABQ7E9P6</accession>
<evidence type="ECO:0000313" key="1">
    <source>
        <dbReference type="EMBL" id="KAF3593241.1"/>
    </source>
</evidence>